<dbReference type="RefSeq" id="WP_106676237.1">
    <property type="nucleotide sequence ID" value="NZ_JACHWV010000010.1"/>
</dbReference>
<keyword evidence="2" id="KW-1185">Reference proteome</keyword>
<name>A0A2T1NNL7_9FLAO</name>
<evidence type="ECO:0000313" key="2">
    <source>
        <dbReference type="Proteomes" id="UP000238430"/>
    </source>
</evidence>
<sequence>MGWISFTYTEKTHLEFNITDAYLFCYKEYNRNSYEIIRFWFQPTKNIQDNHVVYLVLKHPDGYNFILVVLINIENEEIYFKEISGSMGPAEDKCPIEFLSLVKLPKTNSYEYDWFIKVKHQNIKSVIQTFKHKNKVIVYIKTEKRGFKVCTGKPSDRTCISWDYDNYNAAMLTAIEYFTNFIS</sequence>
<evidence type="ECO:0000313" key="1">
    <source>
        <dbReference type="EMBL" id="PSG94483.1"/>
    </source>
</evidence>
<organism evidence="1 2">
    <name type="scientific">Mesoflavibacter zeaxanthinifaciens subsp. sabulilitoris</name>
    <dbReference type="NCBI Taxonomy" id="1520893"/>
    <lineage>
        <taxon>Bacteria</taxon>
        <taxon>Pseudomonadati</taxon>
        <taxon>Bacteroidota</taxon>
        <taxon>Flavobacteriia</taxon>
        <taxon>Flavobacteriales</taxon>
        <taxon>Flavobacteriaceae</taxon>
        <taxon>Mesoflavibacter</taxon>
    </lineage>
</organism>
<dbReference type="AlphaFoldDB" id="A0A2T1NNL7"/>
<dbReference type="OrthoDB" id="1447945at2"/>
<protein>
    <submittedName>
        <fullName evidence="1">Uncharacterized protein</fullName>
    </submittedName>
</protein>
<proteinExistence type="predicted"/>
<comment type="caution">
    <text evidence="1">The sequence shown here is derived from an EMBL/GenBank/DDBJ whole genome shotgun (WGS) entry which is preliminary data.</text>
</comment>
<dbReference type="Proteomes" id="UP000238430">
    <property type="component" value="Unassembled WGS sequence"/>
</dbReference>
<accession>A0A2T1NNL7</accession>
<dbReference type="EMBL" id="PXOT01000010">
    <property type="protein sequence ID" value="PSG94483.1"/>
    <property type="molecule type" value="Genomic_DNA"/>
</dbReference>
<gene>
    <name evidence="1" type="ORF">C7H61_00690</name>
</gene>
<reference evidence="1 2" key="1">
    <citation type="submission" date="2018-03" db="EMBL/GenBank/DDBJ databases">
        <title>Mesoflavibacter sp. HG37 and Mesoflavibacter sp. HG96 sp.nov., two marine bacteria isolated from seawater of Western Pacific Ocean.</title>
        <authorList>
            <person name="Cheng H."/>
            <person name="Wu Y.-H."/>
            <person name="Guo L.-L."/>
            <person name="Xu X.-W."/>
        </authorList>
    </citation>
    <scope>NUCLEOTIDE SEQUENCE [LARGE SCALE GENOMIC DNA]</scope>
    <source>
        <strain evidence="1 2">KCTC 42117</strain>
    </source>
</reference>